<dbReference type="STRING" id="933852.A0A0C3B6J3"/>
<feature type="region of interest" description="Disordered" evidence="5">
    <location>
        <begin position="231"/>
        <end position="251"/>
    </location>
</feature>
<gene>
    <name evidence="8" type="ORF">M408DRAFT_327015</name>
</gene>
<evidence type="ECO:0000256" key="1">
    <source>
        <dbReference type="ARBA" id="ARBA00004395"/>
    </source>
</evidence>
<feature type="compositionally biased region" description="Basic and acidic residues" evidence="5">
    <location>
        <begin position="233"/>
        <end position="251"/>
    </location>
</feature>
<keyword evidence="3" id="KW-0333">Golgi apparatus</keyword>
<dbReference type="PANTHER" id="PTHR13228:SF3">
    <property type="entry name" value="CONSERVED OLIGOMERIC GOLGI COMPLEX SUBUNIT 5"/>
    <property type="match status" value="1"/>
</dbReference>
<evidence type="ECO:0000313" key="8">
    <source>
        <dbReference type="EMBL" id="KIM32450.1"/>
    </source>
</evidence>
<feature type="domain" description="Conserved oligomeric Golgi complex subunit 5 helical" evidence="7">
    <location>
        <begin position="264"/>
        <end position="480"/>
    </location>
</feature>
<dbReference type="OrthoDB" id="18786at2759"/>
<accession>A0A0C3B6J3</accession>
<evidence type="ECO:0000256" key="3">
    <source>
        <dbReference type="ARBA" id="ARBA00023034"/>
    </source>
</evidence>
<keyword evidence="4" id="KW-0472">Membrane</keyword>
<dbReference type="AlphaFoldDB" id="A0A0C3B6J3"/>
<dbReference type="GO" id="GO:0000139">
    <property type="term" value="C:Golgi membrane"/>
    <property type="evidence" value="ECO:0007669"/>
    <property type="project" value="UniProtKB-SubCell"/>
</dbReference>
<protein>
    <recommendedName>
        <fullName evidence="2">Conserved oligomeric Golgi complex subunit 5</fullName>
    </recommendedName>
</protein>
<dbReference type="GO" id="GO:0017119">
    <property type="term" value="C:Golgi transport complex"/>
    <property type="evidence" value="ECO:0007669"/>
    <property type="project" value="InterPro"/>
</dbReference>
<dbReference type="PANTHER" id="PTHR13228">
    <property type="entry name" value="CONSERVED OLIGOMERIC GOLGI COMPLEX COMPONENT 5"/>
    <property type="match status" value="1"/>
</dbReference>
<dbReference type="HOGENOM" id="CLU_009839_0_0_1"/>
<name>A0A0C3B6J3_SERVB</name>
<dbReference type="Pfam" id="PF10392">
    <property type="entry name" value="COG5_N"/>
    <property type="match status" value="1"/>
</dbReference>
<evidence type="ECO:0000256" key="5">
    <source>
        <dbReference type="SAM" id="MobiDB-lite"/>
    </source>
</evidence>
<keyword evidence="9" id="KW-1185">Reference proteome</keyword>
<feature type="region of interest" description="Disordered" evidence="5">
    <location>
        <begin position="171"/>
        <end position="201"/>
    </location>
</feature>
<evidence type="ECO:0000313" key="9">
    <source>
        <dbReference type="Proteomes" id="UP000054097"/>
    </source>
</evidence>
<reference evidence="8 9" key="1">
    <citation type="submission" date="2014-04" db="EMBL/GenBank/DDBJ databases">
        <authorList>
            <consortium name="DOE Joint Genome Institute"/>
            <person name="Kuo A."/>
            <person name="Zuccaro A."/>
            <person name="Kohler A."/>
            <person name="Nagy L.G."/>
            <person name="Floudas D."/>
            <person name="Copeland A."/>
            <person name="Barry K.W."/>
            <person name="Cichocki N."/>
            <person name="Veneault-Fourrey C."/>
            <person name="LaButti K."/>
            <person name="Lindquist E.A."/>
            <person name="Lipzen A."/>
            <person name="Lundell T."/>
            <person name="Morin E."/>
            <person name="Murat C."/>
            <person name="Sun H."/>
            <person name="Tunlid A."/>
            <person name="Henrissat B."/>
            <person name="Grigoriev I.V."/>
            <person name="Hibbett D.S."/>
            <person name="Martin F."/>
            <person name="Nordberg H.P."/>
            <person name="Cantor M.N."/>
            <person name="Hua S.X."/>
        </authorList>
    </citation>
    <scope>NUCLEOTIDE SEQUENCE [LARGE SCALE GENOMIC DNA]</scope>
    <source>
        <strain evidence="8 9">MAFF 305830</strain>
    </source>
</reference>
<evidence type="ECO:0000256" key="2">
    <source>
        <dbReference type="ARBA" id="ARBA00020974"/>
    </source>
</evidence>
<proteinExistence type="predicted"/>
<organism evidence="8 9">
    <name type="scientific">Serendipita vermifera MAFF 305830</name>
    <dbReference type="NCBI Taxonomy" id="933852"/>
    <lineage>
        <taxon>Eukaryota</taxon>
        <taxon>Fungi</taxon>
        <taxon>Dikarya</taxon>
        <taxon>Basidiomycota</taxon>
        <taxon>Agaricomycotina</taxon>
        <taxon>Agaricomycetes</taxon>
        <taxon>Sebacinales</taxon>
        <taxon>Serendipitaceae</taxon>
        <taxon>Serendipita</taxon>
    </lineage>
</organism>
<dbReference type="Proteomes" id="UP000054097">
    <property type="component" value="Unassembled WGS sequence"/>
</dbReference>
<dbReference type="InterPro" id="IPR048485">
    <property type="entry name" value="COG5_helical"/>
</dbReference>
<feature type="domain" description="Conserved oligomeric Golgi complex subunit 5 N-terminal" evidence="6">
    <location>
        <begin position="9"/>
        <end position="160"/>
    </location>
</feature>
<dbReference type="InterPro" id="IPR049176">
    <property type="entry name" value="COG5_N"/>
</dbReference>
<comment type="subcellular location">
    <subcellularLocation>
        <location evidence="1">Golgi apparatus membrane</location>
        <topology evidence="1">Peripheral membrane protein</topology>
    </subcellularLocation>
</comment>
<dbReference type="GO" id="GO:0006891">
    <property type="term" value="P:intra-Golgi vesicle-mediated transport"/>
    <property type="evidence" value="ECO:0007669"/>
    <property type="project" value="InterPro"/>
</dbReference>
<dbReference type="EMBL" id="KN824280">
    <property type="protein sequence ID" value="KIM32450.1"/>
    <property type="molecule type" value="Genomic_DNA"/>
</dbReference>
<dbReference type="Pfam" id="PF20649">
    <property type="entry name" value="COG5_C"/>
    <property type="match status" value="1"/>
</dbReference>
<evidence type="ECO:0000259" key="6">
    <source>
        <dbReference type="Pfam" id="PF10392"/>
    </source>
</evidence>
<reference evidence="9" key="2">
    <citation type="submission" date="2015-01" db="EMBL/GenBank/DDBJ databases">
        <title>Evolutionary Origins and Diversification of the Mycorrhizal Mutualists.</title>
        <authorList>
            <consortium name="DOE Joint Genome Institute"/>
            <consortium name="Mycorrhizal Genomics Consortium"/>
            <person name="Kohler A."/>
            <person name="Kuo A."/>
            <person name="Nagy L.G."/>
            <person name="Floudas D."/>
            <person name="Copeland A."/>
            <person name="Barry K.W."/>
            <person name="Cichocki N."/>
            <person name="Veneault-Fourrey C."/>
            <person name="LaButti K."/>
            <person name="Lindquist E.A."/>
            <person name="Lipzen A."/>
            <person name="Lundell T."/>
            <person name="Morin E."/>
            <person name="Murat C."/>
            <person name="Riley R."/>
            <person name="Ohm R."/>
            <person name="Sun H."/>
            <person name="Tunlid A."/>
            <person name="Henrissat B."/>
            <person name="Grigoriev I.V."/>
            <person name="Hibbett D.S."/>
            <person name="Martin F."/>
        </authorList>
    </citation>
    <scope>NUCLEOTIDE SEQUENCE [LARGE SCALE GENOMIC DNA]</scope>
    <source>
        <strain evidence="9">MAFF 305830</strain>
    </source>
</reference>
<sequence>MASLDYATFAHPAFDANEYANAILAAQPYRISSTAAPTDTSSKVHPTTIDAAGTNKEEISVALAKLSFGIDDVSRQLKNVINVHHEALLSQAASVNQLEGSLQHVNTGLKDISTSVTRLRTKLSTPYTALQAHVTRLQKLQVASDVLRRVARFFMLSRRLEVQMKLVNRASNPSGATPTPMKEYGDTIRSPMTPLAGAGEDQTEEEKERARAIIKAALSVAEIFVLVDASPSMDEHGEQDGDKDSKEAERTSMELPMEIPPISLRALNVISSHIPHVQAAREHIVGEMEAMLVTGVQELNRSLLSSALLTAHNLRILPETVQNLVGDLIQVVETRVKNAFDMAALGREKGLKEAASAASAASNLLYRSRVRTDPTNVTAPQWANAFWARLETMVADLGEACIKVYTLEKVLLIQKDLTTGQSFLDEVMAVLENKPSASFWSTLARTLERSCREGAKTSTFLSQTLTSQYPRLLRLFQDFFSRISLHTETVYTQSYQSPETVLTLRSVATFESQYLQRSTNKLNELISNTFATSASAYLSSAPYVSGGGYMVSSTGGGTKAMPTEKDGLAIARIVLNELDTAKFDPLLVKATAKGMVKCLETLQSRVDNLAVRDRSATTLVGPSATTQQLLNASMVNVLYHCWLQLSKLPETFSEGVVKVLEPAILALQETYLHIAEPLLSTVRLDISTIIARVHRIDFGDTDADGMSQGMGGSSMFLKELAEKLSYVRREILSRYNVGELGQEWGLDLARHTLRTFVLHISIVKPLGETGKLQLTSDMTELEFALSSLLAEGVAQGSTKQRWKLDVLGADYKALRAMRHLLFLSDESLSEPDQTSGLPPLVILHHILVRSPLPLPHRLHGWQESQYVRFVEEHTDEEVWSVLEQGLKHWRTSVLSEIEDAEDAGPAGAAKKREKEGELRGGERFVQLAAKVLEHARRGIM</sequence>
<evidence type="ECO:0000256" key="4">
    <source>
        <dbReference type="ARBA" id="ARBA00023136"/>
    </source>
</evidence>
<evidence type="ECO:0000259" key="7">
    <source>
        <dbReference type="Pfam" id="PF20649"/>
    </source>
</evidence>
<dbReference type="InterPro" id="IPR019465">
    <property type="entry name" value="Cog5"/>
</dbReference>